<evidence type="ECO:0000256" key="7">
    <source>
        <dbReference type="ARBA" id="ARBA00022833"/>
    </source>
</evidence>
<proteinExistence type="inferred from homology"/>
<evidence type="ECO:0000313" key="13">
    <source>
        <dbReference type="EMBL" id="OKL49215.1"/>
    </source>
</evidence>
<evidence type="ECO:0000256" key="2">
    <source>
        <dbReference type="ARBA" id="ARBA00004141"/>
    </source>
</evidence>
<organism evidence="13 14">
    <name type="scientific">Boudabousia marimammalium</name>
    <dbReference type="NCBI Taxonomy" id="156892"/>
    <lineage>
        <taxon>Bacteria</taxon>
        <taxon>Bacillati</taxon>
        <taxon>Actinomycetota</taxon>
        <taxon>Actinomycetes</taxon>
        <taxon>Actinomycetales</taxon>
        <taxon>Actinomycetaceae</taxon>
        <taxon>Boudabousia</taxon>
    </lineage>
</organism>
<evidence type="ECO:0000256" key="6">
    <source>
        <dbReference type="ARBA" id="ARBA00022801"/>
    </source>
</evidence>
<evidence type="ECO:0000256" key="1">
    <source>
        <dbReference type="ARBA" id="ARBA00001947"/>
    </source>
</evidence>
<dbReference type="RefSeq" id="WP_075361454.1">
    <property type="nucleotide sequence ID" value="NZ_MPDM01000004.1"/>
</dbReference>
<dbReference type="InterPro" id="IPR041489">
    <property type="entry name" value="PDZ_6"/>
</dbReference>
<feature type="transmembrane region" description="Helical" evidence="11">
    <location>
        <begin position="381"/>
        <end position="403"/>
    </location>
</feature>
<dbReference type="STRING" id="156892.BM477_04280"/>
<evidence type="ECO:0000256" key="9">
    <source>
        <dbReference type="ARBA" id="ARBA00023049"/>
    </source>
</evidence>
<dbReference type="PANTHER" id="PTHR42837:SF2">
    <property type="entry name" value="MEMBRANE METALLOPROTEASE ARASP2, CHLOROPLASTIC-RELATED"/>
    <property type="match status" value="1"/>
</dbReference>
<keyword evidence="5 11" id="KW-0812">Transmembrane</keyword>
<dbReference type="EMBL" id="MPDM01000004">
    <property type="protein sequence ID" value="OKL49215.1"/>
    <property type="molecule type" value="Genomic_DNA"/>
</dbReference>
<keyword evidence="4" id="KW-0645">Protease</keyword>
<dbReference type="CDD" id="cd23081">
    <property type="entry name" value="cpPDZ_EcRseP-like"/>
    <property type="match status" value="1"/>
</dbReference>
<protein>
    <recommendedName>
        <fullName evidence="12">PDZ domain-containing protein</fullName>
    </recommendedName>
</protein>
<dbReference type="Gene3D" id="2.30.42.10">
    <property type="match status" value="1"/>
</dbReference>
<dbReference type="GO" id="GO:0006508">
    <property type="term" value="P:proteolysis"/>
    <property type="evidence" value="ECO:0007669"/>
    <property type="project" value="UniProtKB-KW"/>
</dbReference>
<evidence type="ECO:0000256" key="5">
    <source>
        <dbReference type="ARBA" id="ARBA00022692"/>
    </source>
</evidence>
<feature type="transmembrane region" description="Helical" evidence="11">
    <location>
        <begin position="123"/>
        <end position="146"/>
    </location>
</feature>
<dbReference type="Proteomes" id="UP000186465">
    <property type="component" value="Unassembled WGS sequence"/>
</dbReference>
<dbReference type="Pfam" id="PF17820">
    <property type="entry name" value="PDZ_6"/>
    <property type="match status" value="1"/>
</dbReference>
<sequence length="406" mass="43113">MGVLLGALALIFGLVVSVALHEFGHMVPAKLFGVGVPQYSVGFGPSLVHRKWGQTTYHLRAIPLGGFVRIVGMIRPTPVVSNRGLIGSWGAKIANETRAQMRAELEENEGLAPMYLLAPWKKLVIMAGGIFMNLFLAIILTFVSLLGIGQPAPTTVVDSVTVCQSESSQCPAQKAGLQAGDKVLAVDGKSVASWNELVAQISAAPAGEPLQMTISRSGDAQVLQVVPYASAGRSLVGITPAFVQEKASVSEVAQTVWAQAKGTAGLVLRLPQATWVRISQMFGMQQDNRNVPVSVVGIVQMGASIGGTENPAVSVVDRIGMILLLLASLNMALFIFNLIPLLPLDGGHVVSAIFEWIRREWRRMRGKSDVGAADVARLIPLSYLVGGLLLLMTVILVVADFVAPIV</sequence>
<dbReference type="GO" id="GO:0016020">
    <property type="term" value="C:membrane"/>
    <property type="evidence" value="ECO:0007669"/>
    <property type="project" value="UniProtKB-SubCell"/>
</dbReference>
<comment type="similarity">
    <text evidence="3">Belongs to the peptidase M50B family.</text>
</comment>
<keyword evidence="6" id="KW-0378">Hydrolase</keyword>
<dbReference type="OrthoDB" id="9782003at2"/>
<comment type="caution">
    <text evidence="13">The sequence shown here is derived from an EMBL/GenBank/DDBJ whole genome shotgun (WGS) entry which is preliminary data.</text>
</comment>
<name>A0A1Q5PP62_9ACTO</name>
<dbReference type="SMART" id="SM00228">
    <property type="entry name" value="PDZ"/>
    <property type="match status" value="1"/>
</dbReference>
<evidence type="ECO:0000256" key="8">
    <source>
        <dbReference type="ARBA" id="ARBA00022989"/>
    </source>
</evidence>
<keyword evidence="7" id="KW-0862">Zinc</keyword>
<gene>
    <name evidence="13" type="ORF">BM477_04280</name>
</gene>
<evidence type="ECO:0000256" key="4">
    <source>
        <dbReference type="ARBA" id="ARBA00022670"/>
    </source>
</evidence>
<keyword evidence="10 11" id="KW-0472">Membrane</keyword>
<keyword evidence="8 11" id="KW-1133">Transmembrane helix</keyword>
<dbReference type="InterPro" id="IPR004387">
    <property type="entry name" value="Pept_M50_Zn"/>
</dbReference>
<evidence type="ECO:0000313" key="14">
    <source>
        <dbReference type="Proteomes" id="UP000186465"/>
    </source>
</evidence>
<dbReference type="InterPro" id="IPR001478">
    <property type="entry name" value="PDZ"/>
</dbReference>
<dbReference type="PANTHER" id="PTHR42837">
    <property type="entry name" value="REGULATOR OF SIGMA-E PROTEASE RSEP"/>
    <property type="match status" value="1"/>
</dbReference>
<reference evidence="14" key="1">
    <citation type="submission" date="2016-11" db="EMBL/GenBank/DDBJ databases">
        <title>Actinomyces gypaetusis sp. nov. isolated from Gypaetus barbatus in Qinghai Tibet Plateau China.</title>
        <authorList>
            <person name="Meng X."/>
        </authorList>
    </citation>
    <scope>NUCLEOTIDE SEQUENCE [LARGE SCALE GENOMIC DNA]</scope>
    <source>
        <strain evidence="14">DSM 15383</strain>
    </source>
</reference>
<evidence type="ECO:0000256" key="10">
    <source>
        <dbReference type="ARBA" id="ARBA00023136"/>
    </source>
</evidence>
<accession>A0A1Q5PP62</accession>
<dbReference type="CDD" id="cd06163">
    <property type="entry name" value="S2P-M50_PDZ_RseP-like"/>
    <property type="match status" value="1"/>
</dbReference>
<keyword evidence="9" id="KW-0482">Metalloprotease</keyword>
<dbReference type="AlphaFoldDB" id="A0A1Q5PP62"/>
<comment type="subcellular location">
    <subcellularLocation>
        <location evidence="2">Membrane</location>
        <topology evidence="2">Multi-pass membrane protein</topology>
    </subcellularLocation>
</comment>
<feature type="domain" description="PDZ" evidence="12">
    <location>
        <begin position="144"/>
        <end position="218"/>
    </location>
</feature>
<dbReference type="InterPro" id="IPR008915">
    <property type="entry name" value="Peptidase_M50"/>
</dbReference>
<dbReference type="Pfam" id="PF02163">
    <property type="entry name" value="Peptidase_M50"/>
    <property type="match status" value="1"/>
</dbReference>
<evidence type="ECO:0000256" key="3">
    <source>
        <dbReference type="ARBA" id="ARBA00007931"/>
    </source>
</evidence>
<comment type="cofactor">
    <cofactor evidence="1">
        <name>Zn(2+)</name>
        <dbReference type="ChEBI" id="CHEBI:29105"/>
    </cofactor>
</comment>
<keyword evidence="14" id="KW-1185">Reference proteome</keyword>
<dbReference type="GO" id="GO:0004222">
    <property type="term" value="F:metalloendopeptidase activity"/>
    <property type="evidence" value="ECO:0007669"/>
    <property type="project" value="InterPro"/>
</dbReference>
<dbReference type="InterPro" id="IPR036034">
    <property type="entry name" value="PDZ_sf"/>
</dbReference>
<evidence type="ECO:0000259" key="12">
    <source>
        <dbReference type="SMART" id="SM00228"/>
    </source>
</evidence>
<feature type="transmembrane region" description="Helical" evidence="11">
    <location>
        <begin position="319"/>
        <end position="339"/>
    </location>
</feature>
<evidence type="ECO:0000256" key="11">
    <source>
        <dbReference type="SAM" id="Phobius"/>
    </source>
</evidence>
<dbReference type="SUPFAM" id="SSF50156">
    <property type="entry name" value="PDZ domain-like"/>
    <property type="match status" value="1"/>
</dbReference>